<sequence>MGMTAYHGLVKNIGDTPFGYTLKLIGGKWKMVVLYLLAENGCLRFNELQRVIGTVTVKALSLALKELESDELIVRTEYPQVPPKVEYTLSERGKSLIPVLEELCEWGVQFFPEEMARLEDERRKASGLPTLLKAS</sequence>
<name>A0AAE7RCX9_9HYPH</name>
<proteinExistence type="predicted"/>
<dbReference type="EMBL" id="CP049208">
    <property type="protein sequence ID" value="QTG03367.1"/>
    <property type="molecule type" value="Genomic_DNA"/>
</dbReference>
<evidence type="ECO:0000256" key="3">
    <source>
        <dbReference type="ARBA" id="ARBA00023163"/>
    </source>
</evidence>
<reference evidence="5 8" key="1">
    <citation type="journal article" date="2020" name="Science">
        <title>Unexpected conservation and global transmission of agrobacterial virulence plasmids.</title>
        <authorList>
            <person name="Weisberg A.J."/>
            <person name="Davis E.W. 2nd"/>
            <person name="Tabima J."/>
            <person name="Belcher M.S."/>
            <person name="Miller M."/>
            <person name="Kuo C.H."/>
            <person name="Loper J.E."/>
            <person name="Grunwald N.J."/>
            <person name="Putnam M.L."/>
            <person name="Chang J.H."/>
        </authorList>
    </citation>
    <scope>NUCLEOTIDE SEQUENCE [LARGE SCALE GENOMIC DNA]</scope>
    <source>
        <strain evidence="5 8">A19/93</strain>
    </source>
</reference>
<keyword evidence="3" id="KW-0804">Transcription</keyword>
<dbReference type="RefSeq" id="WP_065700931.1">
    <property type="nucleotide sequence ID" value="NZ_CP049208.1"/>
</dbReference>
<dbReference type="InterPro" id="IPR002577">
    <property type="entry name" value="HTH_HxlR"/>
</dbReference>
<evidence type="ECO:0000256" key="1">
    <source>
        <dbReference type="ARBA" id="ARBA00023015"/>
    </source>
</evidence>
<keyword evidence="8" id="KW-1185">Reference proteome</keyword>
<dbReference type="AlphaFoldDB" id="A0AAE7RCX9"/>
<feature type="domain" description="HTH hxlR-type" evidence="4">
    <location>
        <begin position="16"/>
        <end position="115"/>
    </location>
</feature>
<dbReference type="Proteomes" id="UP000822331">
    <property type="component" value="Unassembled WGS sequence"/>
</dbReference>
<dbReference type="Pfam" id="PF01638">
    <property type="entry name" value="HxlR"/>
    <property type="match status" value="1"/>
</dbReference>
<dbReference type="KEGG" id="arui:G6M88_23210"/>
<organism evidence="6 7">
    <name type="scientific">Agrobacterium rubi</name>
    <dbReference type="NCBI Taxonomy" id="28099"/>
    <lineage>
        <taxon>Bacteria</taxon>
        <taxon>Pseudomonadati</taxon>
        <taxon>Pseudomonadota</taxon>
        <taxon>Alphaproteobacteria</taxon>
        <taxon>Hyphomicrobiales</taxon>
        <taxon>Rhizobiaceae</taxon>
        <taxon>Rhizobium/Agrobacterium group</taxon>
        <taxon>Agrobacterium</taxon>
    </lineage>
</organism>
<dbReference type="PROSITE" id="PS51118">
    <property type="entry name" value="HTH_HXLR"/>
    <property type="match status" value="1"/>
</dbReference>
<gene>
    <name evidence="5" type="ORF">G6L72_24195</name>
    <name evidence="6" type="ORF">G6M88_23210</name>
</gene>
<reference evidence="6" key="2">
    <citation type="submission" date="2020-02" db="EMBL/GenBank/DDBJ databases">
        <title>Unexpected conservation and global transmission of agrobacterial virulence plasmids.</title>
        <authorList>
            <person name="Weisberg A.J."/>
            <person name="Davis E.W. II"/>
            <person name="Tabima J.R."/>
            <person name="Belcher M.S."/>
            <person name="Miller M."/>
            <person name="Kuo C.-H."/>
            <person name="Loper J.E."/>
            <person name="Grunwald N.J."/>
            <person name="Putnam M.L."/>
            <person name="Chang J.H."/>
        </authorList>
    </citation>
    <scope>NUCLEOTIDE SEQUENCE</scope>
    <source>
        <strain evidence="6">W2/73</strain>
        <plasmid evidence="6">pW2_73_1</plasmid>
    </source>
</reference>
<evidence type="ECO:0000313" key="8">
    <source>
        <dbReference type="Proteomes" id="UP000822331"/>
    </source>
</evidence>
<dbReference type="InterPro" id="IPR036390">
    <property type="entry name" value="WH_DNA-bd_sf"/>
</dbReference>
<dbReference type="SUPFAM" id="SSF46785">
    <property type="entry name" value="Winged helix' DNA-binding domain"/>
    <property type="match status" value="1"/>
</dbReference>
<evidence type="ECO:0000313" key="6">
    <source>
        <dbReference type="EMBL" id="QTG03367.1"/>
    </source>
</evidence>
<dbReference type="Gene3D" id="1.10.10.10">
    <property type="entry name" value="Winged helix-like DNA-binding domain superfamily/Winged helix DNA-binding domain"/>
    <property type="match status" value="1"/>
</dbReference>
<geneLocation type="plasmid" evidence="6 7">
    <name>pW2_73_1</name>
</geneLocation>
<evidence type="ECO:0000256" key="2">
    <source>
        <dbReference type="ARBA" id="ARBA00023125"/>
    </source>
</evidence>
<dbReference type="EMBL" id="JAAMCP010000017">
    <property type="protein sequence ID" value="NTF39794.1"/>
    <property type="molecule type" value="Genomic_DNA"/>
</dbReference>
<keyword evidence="1" id="KW-0805">Transcription regulation</keyword>
<dbReference type="Proteomes" id="UP000663912">
    <property type="component" value="Plasmid pW2_73_1"/>
</dbReference>
<keyword evidence="6" id="KW-0614">Plasmid</keyword>
<evidence type="ECO:0000313" key="7">
    <source>
        <dbReference type="Proteomes" id="UP000663912"/>
    </source>
</evidence>
<accession>A0AAE7RCX9</accession>
<dbReference type="PANTHER" id="PTHR33204">
    <property type="entry name" value="TRANSCRIPTIONAL REGULATOR, MARR FAMILY"/>
    <property type="match status" value="1"/>
</dbReference>
<evidence type="ECO:0000313" key="5">
    <source>
        <dbReference type="EMBL" id="NTF39794.1"/>
    </source>
</evidence>
<evidence type="ECO:0000259" key="4">
    <source>
        <dbReference type="PROSITE" id="PS51118"/>
    </source>
</evidence>
<keyword evidence="2" id="KW-0238">DNA-binding</keyword>
<dbReference type="GO" id="GO:0003677">
    <property type="term" value="F:DNA binding"/>
    <property type="evidence" value="ECO:0007669"/>
    <property type="project" value="UniProtKB-KW"/>
</dbReference>
<protein>
    <submittedName>
        <fullName evidence="6">Helix-turn-helix transcriptional regulator</fullName>
    </submittedName>
</protein>
<dbReference type="PANTHER" id="PTHR33204:SF29">
    <property type="entry name" value="TRANSCRIPTIONAL REGULATOR"/>
    <property type="match status" value="1"/>
</dbReference>
<dbReference type="InterPro" id="IPR036388">
    <property type="entry name" value="WH-like_DNA-bd_sf"/>
</dbReference>